<dbReference type="STRING" id="282676.B6F84_04295"/>
<evidence type="ECO:0008006" key="4">
    <source>
        <dbReference type="Google" id="ProtNLM"/>
    </source>
</evidence>
<gene>
    <name evidence="2" type="ORF">B6F84_04295</name>
</gene>
<name>A0A1W6JYI8_9CREN</name>
<evidence type="ECO:0000313" key="3">
    <source>
        <dbReference type="Proteomes" id="UP000193404"/>
    </source>
</evidence>
<accession>A0A1W6JYI8</accession>
<dbReference type="Gene3D" id="1.10.3480.10">
    <property type="entry name" value="TorD-like"/>
    <property type="match status" value="1"/>
</dbReference>
<dbReference type="KEGG" id="aman:B6F84_04295"/>
<organism evidence="2 3">
    <name type="scientific">Acidianus manzaensis</name>
    <dbReference type="NCBI Taxonomy" id="282676"/>
    <lineage>
        <taxon>Archaea</taxon>
        <taxon>Thermoproteota</taxon>
        <taxon>Thermoprotei</taxon>
        <taxon>Sulfolobales</taxon>
        <taxon>Sulfolobaceae</taxon>
        <taxon>Acidianus</taxon>
    </lineage>
</organism>
<proteinExistence type="predicted"/>
<dbReference type="RefSeq" id="WP_148691091.1">
    <property type="nucleotide sequence ID" value="NZ_CP020477.1"/>
</dbReference>
<protein>
    <recommendedName>
        <fullName evidence="4">Cytoplasmic chaperone TorD family protein</fullName>
    </recommendedName>
</protein>
<dbReference type="PANTHER" id="PTHR34227">
    <property type="entry name" value="CHAPERONE PROTEIN YCDY"/>
    <property type="match status" value="1"/>
</dbReference>
<evidence type="ECO:0000313" key="2">
    <source>
        <dbReference type="EMBL" id="ARM75328.1"/>
    </source>
</evidence>
<dbReference type="GeneID" id="41590113"/>
<dbReference type="SUPFAM" id="SSF89155">
    <property type="entry name" value="TorD-like"/>
    <property type="match status" value="1"/>
</dbReference>
<dbReference type="AlphaFoldDB" id="A0A1W6JYI8"/>
<dbReference type="OrthoDB" id="320758at2157"/>
<dbReference type="PANTHER" id="PTHR34227:SF1">
    <property type="entry name" value="DIMETHYL SULFOXIDE REDUCTASE CHAPERONE-RELATED"/>
    <property type="match status" value="1"/>
</dbReference>
<reference evidence="2 3" key="1">
    <citation type="submission" date="2017-03" db="EMBL/GenBank/DDBJ databases">
        <title>Sulfur activation and transportation mechanism of thermophilic Archaea Acidianus manzaensis YN-25.</title>
        <authorList>
            <person name="Ma Y."/>
            <person name="Yang Y."/>
            <person name="Xia J."/>
        </authorList>
    </citation>
    <scope>NUCLEOTIDE SEQUENCE [LARGE SCALE GENOMIC DNA]</scope>
    <source>
        <strain evidence="2 3">YN-25</strain>
    </source>
</reference>
<dbReference type="Pfam" id="PF02613">
    <property type="entry name" value="Nitrate_red_del"/>
    <property type="match status" value="1"/>
</dbReference>
<dbReference type="EMBL" id="CP020477">
    <property type="protein sequence ID" value="ARM75328.1"/>
    <property type="molecule type" value="Genomic_DNA"/>
</dbReference>
<dbReference type="InterPro" id="IPR020945">
    <property type="entry name" value="DMSO/NO3_reduct_chaperone"/>
</dbReference>
<keyword evidence="1" id="KW-0143">Chaperone</keyword>
<keyword evidence="3" id="KW-1185">Reference proteome</keyword>
<dbReference type="InterPro" id="IPR050289">
    <property type="entry name" value="TorD/DmsD_chaperones"/>
</dbReference>
<dbReference type="Proteomes" id="UP000193404">
    <property type="component" value="Chromosome"/>
</dbReference>
<evidence type="ECO:0000256" key="1">
    <source>
        <dbReference type="ARBA" id="ARBA00023186"/>
    </source>
</evidence>
<dbReference type="InterPro" id="IPR036411">
    <property type="entry name" value="TorD-like_sf"/>
</dbReference>
<sequence>MSWIDYKIYAYLFLSPRYVDRIKGLVEGISDRDYYSKIKNIIEIIDKDYDKFATEFTSCFINDFKHVKCPPYESWYMEKTIYGKSAQEVLEEYLKYGIYPQKQLPDHIATEMEFVSYLFFIKEEKKANAFIINHILNWTPKLVDDIIKHSHGEYAKLIGESLKSLIESESKRISYSQQEVMQ</sequence>